<feature type="domain" description="Glycosyl transferase family 28 C-terminal" evidence="1">
    <location>
        <begin position="2"/>
        <end position="130"/>
    </location>
</feature>
<proteinExistence type="predicted"/>
<organism evidence="2 3">
    <name type="scientific">Marimonas arenosa</name>
    <dbReference type="NCBI Taxonomy" id="1795305"/>
    <lineage>
        <taxon>Bacteria</taxon>
        <taxon>Pseudomonadati</taxon>
        <taxon>Pseudomonadota</taxon>
        <taxon>Alphaproteobacteria</taxon>
        <taxon>Rhodobacterales</taxon>
        <taxon>Paracoccaceae</taxon>
        <taxon>Marimonas</taxon>
    </lineage>
</organism>
<keyword evidence="3" id="KW-1185">Reference proteome</keyword>
<dbReference type="SUPFAM" id="SSF53756">
    <property type="entry name" value="UDP-Glycosyltransferase/glycogen phosphorylase"/>
    <property type="match status" value="1"/>
</dbReference>
<dbReference type="Pfam" id="PF04101">
    <property type="entry name" value="Glyco_tran_28_C"/>
    <property type="match status" value="1"/>
</dbReference>
<name>A0AAE3WC17_9RHOB</name>
<evidence type="ECO:0000259" key="1">
    <source>
        <dbReference type="Pfam" id="PF04101"/>
    </source>
</evidence>
<dbReference type="EMBL" id="JANHAX010000002">
    <property type="protein sequence ID" value="MDQ2089655.1"/>
    <property type="molecule type" value="Genomic_DNA"/>
</dbReference>
<dbReference type="RefSeq" id="WP_306734927.1">
    <property type="nucleotide sequence ID" value="NZ_JANHAX010000002.1"/>
</dbReference>
<gene>
    <name evidence="2" type="ORF">NO357_07065</name>
</gene>
<dbReference type="GO" id="GO:0016758">
    <property type="term" value="F:hexosyltransferase activity"/>
    <property type="evidence" value="ECO:0007669"/>
    <property type="project" value="InterPro"/>
</dbReference>
<sequence>MIFLTVGTHEPFDRLVRAVDNWCAARPDKPDVLGQITARAGYRPQNFRTVDTLDPNDYQLHFREAEFVISHAGMGSIITALMLNKPVVILPRRGHLEETRNDHQYATVQRLRDKPGVFAAEDETALPDLLDRLARGKIDAGKVISSYASQELIDALRSFIHMDDTGNRKGTNQ</sequence>
<dbReference type="Proteomes" id="UP001226762">
    <property type="component" value="Unassembled WGS sequence"/>
</dbReference>
<comment type="caution">
    <text evidence="2">The sequence shown here is derived from an EMBL/GenBank/DDBJ whole genome shotgun (WGS) entry which is preliminary data.</text>
</comment>
<reference evidence="2" key="1">
    <citation type="submission" date="2022-07" db="EMBL/GenBank/DDBJ databases">
        <authorList>
            <person name="Otstavnykh N."/>
            <person name="Isaeva M."/>
            <person name="Bystritskaya E."/>
        </authorList>
    </citation>
    <scope>NUCLEOTIDE SEQUENCE</scope>
    <source>
        <strain evidence="2">KCTC 52189</strain>
    </source>
</reference>
<reference evidence="2" key="2">
    <citation type="submission" date="2023-02" db="EMBL/GenBank/DDBJ databases">
        <title>'Rhodoalgimonas zhirmunskyi' gen. nov., isolated from a red alga.</title>
        <authorList>
            <person name="Nedashkovskaya O.I."/>
            <person name="Otstavnykh N.Y."/>
            <person name="Bystritskaya E.P."/>
            <person name="Balabanova L.A."/>
            <person name="Isaeva M.P."/>
        </authorList>
    </citation>
    <scope>NUCLEOTIDE SEQUENCE</scope>
    <source>
        <strain evidence="2">KCTC 52189</strain>
    </source>
</reference>
<dbReference type="InterPro" id="IPR007235">
    <property type="entry name" value="Glyco_trans_28_C"/>
</dbReference>
<accession>A0AAE3WC17</accession>
<protein>
    <recommendedName>
        <fullName evidence="1">Glycosyl transferase family 28 C-terminal domain-containing protein</fullName>
    </recommendedName>
</protein>
<dbReference type="Gene3D" id="3.40.50.2000">
    <property type="entry name" value="Glycogen Phosphorylase B"/>
    <property type="match status" value="1"/>
</dbReference>
<evidence type="ECO:0000313" key="2">
    <source>
        <dbReference type="EMBL" id="MDQ2089655.1"/>
    </source>
</evidence>
<dbReference type="AlphaFoldDB" id="A0AAE3WC17"/>
<evidence type="ECO:0000313" key="3">
    <source>
        <dbReference type="Proteomes" id="UP001226762"/>
    </source>
</evidence>